<gene>
    <name evidence="2" type="ORF">E4J94_08790</name>
</gene>
<feature type="chain" id="PRO_5021429192" description="Signal peptidase" evidence="1">
    <location>
        <begin position="19"/>
        <end position="75"/>
    </location>
</feature>
<dbReference type="RefSeq" id="WP_135835443.1">
    <property type="nucleotide sequence ID" value="NZ_SRPE01000005.1"/>
</dbReference>
<comment type="caution">
    <text evidence="2">The sequence shown here is derived from an EMBL/GenBank/DDBJ whole genome shotgun (WGS) entry which is preliminary data.</text>
</comment>
<keyword evidence="1" id="KW-0732">Signal</keyword>
<keyword evidence="3" id="KW-1185">Reference proteome</keyword>
<protein>
    <recommendedName>
        <fullName evidence="4">Signal peptidase</fullName>
    </recommendedName>
</protein>
<dbReference type="AlphaFoldDB" id="A0A4Z1BER7"/>
<evidence type="ECO:0000313" key="2">
    <source>
        <dbReference type="EMBL" id="TGN27294.1"/>
    </source>
</evidence>
<dbReference type="EMBL" id="SRPE01000005">
    <property type="protein sequence ID" value="TGN27294.1"/>
    <property type="molecule type" value="Genomic_DNA"/>
</dbReference>
<evidence type="ECO:0000313" key="3">
    <source>
        <dbReference type="Proteomes" id="UP000297998"/>
    </source>
</evidence>
<accession>A0A4Z1BER7</accession>
<dbReference type="Proteomes" id="UP000297998">
    <property type="component" value="Unassembled WGS sequence"/>
</dbReference>
<organism evidence="2 3">
    <name type="scientific">Empedobacter tilapiae</name>
    <dbReference type="NCBI Taxonomy" id="2491114"/>
    <lineage>
        <taxon>Bacteria</taxon>
        <taxon>Pseudomonadati</taxon>
        <taxon>Bacteroidota</taxon>
        <taxon>Flavobacteriia</taxon>
        <taxon>Flavobacteriales</taxon>
        <taxon>Weeksellaceae</taxon>
        <taxon>Empedobacter</taxon>
    </lineage>
</organism>
<proteinExistence type="predicted"/>
<evidence type="ECO:0000256" key="1">
    <source>
        <dbReference type="SAM" id="SignalP"/>
    </source>
</evidence>
<reference evidence="2 3" key="1">
    <citation type="submission" date="2019-03" db="EMBL/GenBank/DDBJ databases">
        <title>Empedobacter tilapiae sp. nov., isolated from an intestine of Nile tilapia Oreochromis niloticus.</title>
        <authorList>
            <person name="Kim Y.-O."/>
            <person name="Yoon J.-H."/>
        </authorList>
    </citation>
    <scope>NUCLEOTIDE SEQUENCE [LARGE SCALE GENOMIC DNA]</scope>
    <source>
        <strain evidence="2 3">MRS2</strain>
    </source>
</reference>
<name>A0A4Z1BER7_9FLAO</name>
<feature type="signal peptide" evidence="1">
    <location>
        <begin position="1"/>
        <end position="18"/>
    </location>
</feature>
<sequence length="75" mass="8280">MKKIILLTLFSVSHLAFANDETTFFSSSNKSSDIGLVDDPDPIPEAPISDYILPLMVLASAIGFYYSRSKILPKK</sequence>
<evidence type="ECO:0008006" key="4">
    <source>
        <dbReference type="Google" id="ProtNLM"/>
    </source>
</evidence>